<dbReference type="AlphaFoldDB" id="A0A226D581"/>
<feature type="compositionally biased region" description="Low complexity" evidence="1">
    <location>
        <begin position="325"/>
        <end position="338"/>
    </location>
</feature>
<dbReference type="OrthoDB" id="10681946at2759"/>
<dbReference type="GO" id="GO:0016874">
    <property type="term" value="F:ligase activity"/>
    <property type="evidence" value="ECO:0007669"/>
    <property type="project" value="UniProtKB-KW"/>
</dbReference>
<evidence type="ECO:0000313" key="3">
    <source>
        <dbReference type="Proteomes" id="UP000198287"/>
    </source>
</evidence>
<comment type="caution">
    <text evidence="2">The sequence shown here is derived from an EMBL/GenBank/DDBJ whole genome shotgun (WGS) entry which is preliminary data.</text>
</comment>
<evidence type="ECO:0000313" key="2">
    <source>
        <dbReference type="EMBL" id="OXA40702.1"/>
    </source>
</evidence>
<keyword evidence="3" id="KW-1185">Reference proteome</keyword>
<protein>
    <submittedName>
        <fullName evidence="2">Glutamate-ammonia-ligase adenylyltransferase</fullName>
    </submittedName>
</protein>
<organism evidence="2 3">
    <name type="scientific">Folsomia candida</name>
    <name type="common">Springtail</name>
    <dbReference type="NCBI Taxonomy" id="158441"/>
    <lineage>
        <taxon>Eukaryota</taxon>
        <taxon>Metazoa</taxon>
        <taxon>Ecdysozoa</taxon>
        <taxon>Arthropoda</taxon>
        <taxon>Hexapoda</taxon>
        <taxon>Collembola</taxon>
        <taxon>Entomobryomorpha</taxon>
        <taxon>Isotomoidea</taxon>
        <taxon>Isotomidae</taxon>
        <taxon>Proisotominae</taxon>
        <taxon>Folsomia</taxon>
    </lineage>
</organism>
<reference evidence="2 3" key="1">
    <citation type="submission" date="2015-12" db="EMBL/GenBank/DDBJ databases">
        <title>The genome of Folsomia candida.</title>
        <authorList>
            <person name="Faddeeva A."/>
            <person name="Derks M.F."/>
            <person name="Anvar Y."/>
            <person name="Smit S."/>
            <person name="Van Straalen N."/>
            <person name="Roelofs D."/>
        </authorList>
    </citation>
    <scope>NUCLEOTIDE SEQUENCE [LARGE SCALE GENOMIC DNA]</scope>
    <source>
        <strain evidence="2 3">VU population</strain>
        <tissue evidence="2">Whole body</tissue>
    </source>
</reference>
<feature type="region of interest" description="Disordered" evidence="1">
    <location>
        <begin position="88"/>
        <end position="110"/>
    </location>
</feature>
<gene>
    <name evidence="2" type="ORF">Fcan01_24498</name>
</gene>
<name>A0A226D581_FOLCA</name>
<dbReference type="EMBL" id="LNIX01000032">
    <property type="protein sequence ID" value="OXA40702.1"/>
    <property type="molecule type" value="Genomic_DNA"/>
</dbReference>
<keyword evidence="2" id="KW-0548">Nucleotidyltransferase</keyword>
<evidence type="ECO:0000256" key="1">
    <source>
        <dbReference type="SAM" id="MobiDB-lite"/>
    </source>
</evidence>
<dbReference type="GO" id="GO:0016779">
    <property type="term" value="F:nucleotidyltransferase activity"/>
    <property type="evidence" value="ECO:0007669"/>
    <property type="project" value="UniProtKB-KW"/>
</dbReference>
<sequence>MSDNLKNFVLFEFEVDKGVEVVPSKWISKDKTKCQFPNPIPKGFSCLQSDPCALPGKDWTHYDILYVGTYDLYDKAIKKLKKYIKNKPIDSSENDAPRRRRRKVSAEDTNSVLERNILPAPRTDLHCERGETGASTEEEINQSPEVQVFQKEPDPRIESLLTEFRKFQEESLRNQHILLERVENLEKLVKKSTRLIGTNSPNIAKINWPAKSLEELESIEATLGDQSYYNQEVALLARKGGTSLSKDVYDMLHSMITNDLRGKIRYTGKSNKIPFAHRLAANLVRDSVKAGNASVKDSQINHQIGCWFRMKFTSNKNEADITPNSETTSRETASTSAETDTDRFCPVDNTVVGPNSDNLSLSSISDDSSWEDEDELQIEESRISKLWQLGKWATDYNINHNALSPLLELCRNWMPFEGFPKDPRTLLKTDRHIKAVKIAGGLFHHFGLTSQIRKIVQRVKLSKTGSSMLKGIENLISIKVGVDGLPISKSSNLQFWPILGKVDQDPSSSIFLISVFYGSQKPQSIESFLSPFVTEMKDLEKSSRLEALEGHRISIIFALRWSSCSQESFGR</sequence>
<dbReference type="PANTHER" id="PTHR33053:SF9">
    <property type="entry name" value="AGAP000105-PA"/>
    <property type="match status" value="1"/>
</dbReference>
<accession>A0A226D581</accession>
<keyword evidence="2" id="KW-0436">Ligase</keyword>
<proteinExistence type="predicted"/>
<keyword evidence="2" id="KW-0808">Transferase</keyword>
<feature type="region of interest" description="Disordered" evidence="1">
    <location>
        <begin position="318"/>
        <end position="346"/>
    </location>
</feature>
<dbReference type="PANTHER" id="PTHR33053">
    <property type="entry name" value="PROTEIN, PUTATIVE-RELATED"/>
    <property type="match status" value="1"/>
</dbReference>
<dbReference type="Proteomes" id="UP000198287">
    <property type="component" value="Unassembled WGS sequence"/>
</dbReference>